<keyword evidence="3" id="KW-1185">Reference proteome</keyword>
<name>D7WED9_9CORY</name>
<keyword evidence="1" id="KW-1133">Transmembrane helix</keyword>
<dbReference type="AlphaFoldDB" id="D7WED9"/>
<dbReference type="STRING" id="585529.HMPREF0291_11173"/>
<comment type="caution">
    <text evidence="2">The sequence shown here is derived from an EMBL/GenBank/DDBJ whole genome shotgun (WGS) entry which is preliminary data.</text>
</comment>
<dbReference type="EMBL" id="ACLJ02000003">
    <property type="protein sequence ID" value="EFK53516.1"/>
    <property type="molecule type" value="Genomic_DNA"/>
</dbReference>
<protein>
    <submittedName>
        <fullName evidence="2">Uncharacterized protein</fullName>
    </submittedName>
</protein>
<feature type="transmembrane region" description="Helical" evidence="1">
    <location>
        <begin position="20"/>
        <end position="48"/>
    </location>
</feature>
<keyword evidence="1" id="KW-0472">Membrane</keyword>
<proteinExistence type="predicted"/>
<accession>D7WED9</accession>
<keyword evidence="1" id="KW-0812">Transmembrane</keyword>
<organism evidence="2 3">
    <name type="scientific">Corynebacterium genitalium ATCC 33030</name>
    <dbReference type="NCBI Taxonomy" id="585529"/>
    <lineage>
        <taxon>Bacteria</taxon>
        <taxon>Bacillati</taxon>
        <taxon>Actinomycetota</taxon>
        <taxon>Actinomycetes</taxon>
        <taxon>Mycobacteriales</taxon>
        <taxon>Corynebacteriaceae</taxon>
        <taxon>Corynebacterium</taxon>
    </lineage>
</organism>
<evidence type="ECO:0000256" key="1">
    <source>
        <dbReference type="SAM" id="Phobius"/>
    </source>
</evidence>
<evidence type="ECO:0000313" key="2">
    <source>
        <dbReference type="EMBL" id="EFK53516.1"/>
    </source>
</evidence>
<gene>
    <name evidence="2" type="ORF">HMPREF0291_11173</name>
</gene>
<sequence>MLYSLYFSQPHNDYSTTQAAGALILIMPFAGWLFVYPLLTLCSVAGIVAGRNRMQDGRTGPQPPMFDHRR</sequence>
<evidence type="ECO:0000313" key="3">
    <source>
        <dbReference type="Proteomes" id="UP000004208"/>
    </source>
</evidence>
<dbReference type="HOGENOM" id="CLU_2750922_0_0_11"/>
<reference evidence="2" key="1">
    <citation type="submission" date="2010-06" db="EMBL/GenBank/DDBJ databases">
        <authorList>
            <person name="Muzny D."/>
            <person name="Qin X."/>
            <person name="Buhay C."/>
            <person name="Dugan-Rocha S."/>
            <person name="Ding Y."/>
            <person name="Chen G."/>
            <person name="Hawes A."/>
            <person name="Holder M."/>
            <person name="Jhangiani S."/>
            <person name="Johnson A."/>
            <person name="Khan Z."/>
            <person name="Li Z."/>
            <person name="Liu W."/>
            <person name="Liu X."/>
            <person name="Perez L."/>
            <person name="Shen H."/>
            <person name="Wang Q."/>
            <person name="Watt J."/>
            <person name="Xi L."/>
            <person name="Xin Y."/>
            <person name="Zhou J."/>
            <person name="Deng J."/>
            <person name="Jiang H."/>
            <person name="Liu Y."/>
            <person name="Qu J."/>
            <person name="Song X.-Z."/>
            <person name="Zhang L."/>
            <person name="Villasana D."/>
            <person name="Johnson A."/>
            <person name="Liu J."/>
            <person name="Liyanage D."/>
            <person name="Lorensuhewa L."/>
            <person name="Robinson T."/>
            <person name="Song A."/>
            <person name="Song B.-B."/>
            <person name="Dinh H."/>
            <person name="Thornton R."/>
            <person name="Coyle M."/>
            <person name="Francisco L."/>
            <person name="Jackson L."/>
            <person name="Javaid M."/>
            <person name="Korchina V."/>
            <person name="Kovar C."/>
            <person name="Mata R."/>
            <person name="Mathew T."/>
            <person name="Ngo R."/>
            <person name="Nguyen L."/>
            <person name="Nguyen N."/>
            <person name="Okwuonu G."/>
            <person name="Ongeri F."/>
            <person name="Pham C."/>
            <person name="Simmons D."/>
            <person name="Wilczek-Boney K."/>
            <person name="Hale W."/>
            <person name="Jakkamsetti A."/>
            <person name="Pham P."/>
            <person name="Ruth R."/>
            <person name="San Lucas F."/>
            <person name="Warren J."/>
            <person name="Zhang J."/>
            <person name="Zhao Z."/>
            <person name="Zhou C."/>
            <person name="Zhu D."/>
            <person name="Lee S."/>
            <person name="Bess C."/>
            <person name="Blankenburg K."/>
            <person name="Forbes L."/>
            <person name="Fu Q."/>
            <person name="Gubbala S."/>
            <person name="Hirani K."/>
            <person name="Jayaseelan J.C."/>
            <person name="Lara F."/>
            <person name="Munidasa M."/>
            <person name="Palculict T."/>
            <person name="Patil S."/>
            <person name="Pu L.-L."/>
            <person name="Saada N."/>
            <person name="Tang L."/>
            <person name="Weissenberger G."/>
            <person name="Zhu Y."/>
            <person name="Hemphill L."/>
            <person name="Shang Y."/>
            <person name="Youmans B."/>
            <person name="Ayvaz T."/>
            <person name="Ross M."/>
            <person name="Santibanez J."/>
            <person name="Aqrawi P."/>
            <person name="Gross S."/>
            <person name="Joshi V."/>
            <person name="Fowler G."/>
            <person name="Nazareth L."/>
            <person name="Reid J."/>
            <person name="Worley K."/>
            <person name="Petrosino J."/>
            <person name="Highlander S."/>
            <person name="Gibbs R."/>
        </authorList>
    </citation>
    <scope>NUCLEOTIDE SEQUENCE [LARGE SCALE GENOMIC DNA]</scope>
    <source>
        <strain evidence="2">ATCC 33030</strain>
    </source>
</reference>
<dbReference type="Proteomes" id="UP000004208">
    <property type="component" value="Unassembled WGS sequence"/>
</dbReference>